<evidence type="ECO:0000313" key="1">
    <source>
        <dbReference type="EMBL" id="SHK50161.1"/>
    </source>
</evidence>
<dbReference type="OrthoDB" id="2079904at2"/>
<dbReference type="EMBL" id="FRAC01000012">
    <property type="protein sequence ID" value="SHK50161.1"/>
    <property type="molecule type" value="Genomic_DNA"/>
</dbReference>
<gene>
    <name evidence="1" type="ORF">SAMN02745136_02665</name>
</gene>
<dbReference type="Proteomes" id="UP000184386">
    <property type="component" value="Unassembled WGS sequence"/>
</dbReference>
<name>A0A1M6SZP2_9FIRM</name>
<proteinExistence type="predicted"/>
<protein>
    <submittedName>
        <fullName evidence="1">Uncharacterized protein</fullName>
    </submittedName>
</protein>
<reference evidence="1 2" key="1">
    <citation type="submission" date="2016-11" db="EMBL/GenBank/DDBJ databases">
        <authorList>
            <person name="Jaros S."/>
            <person name="Januszkiewicz K."/>
            <person name="Wedrychowicz H."/>
        </authorList>
    </citation>
    <scope>NUCLEOTIDE SEQUENCE [LARGE SCALE GENOMIC DNA]</scope>
    <source>
        <strain evidence="1 2">DSM 15929</strain>
    </source>
</reference>
<accession>A0A1M6SZP2</accession>
<dbReference type="AlphaFoldDB" id="A0A1M6SZP2"/>
<organism evidence="1 2">
    <name type="scientific">Anaerocolumna jejuensis DSM 15929</name>
    <dbReference type="NCBI Taxonomy" id="1121322"/>
    <lineage>
        <taxon>Bacteria</taxon>
        <taxon>Bacillati</taxon>
        <taxon>Bacillota</taxon>
        <taxon>Clostridia</taxon>
        <taxon>Lachnospirales</taxon>
        <taxon>Lachnospiraceae</taxon>
        <taxon>Anaerocolumna</taxon>
    </lineage>
</organism>
<dbReference type="RefSeq" id="WP_073276666.1">
    <property type="nucleotide sequence ID" value="NZ_FRAC01000012.1"/>
</dbReference>
<dbReference type="STRING" id="1121322.SAMN02745136_02665"/>
<sequence length="268" mass="30269">MRQEGYIVLINETDYDWIMARNFKLRMKQFCFPECIRGQSEAVAYLEWEDVENFCEENLAAAVCYELSGTESSFTLLAYEYGNEKDLRVYFEKMSARGLKDKETTSLGWVNGGTLRLILSKPEDGELHRLEIYPDYSEGFQAAGKKEHKENIIKTSVSWNGSFYGVGSIDNLCLFDSCYWEECEIILKGYPGEYIRCSLTLVIGGELTSKSFLKDIYLNGAEEKHLTVHIGQQTTLILAGTAENLNGAQARADITLTGICKENSQVNG</sequence>
<evidence type="ECO:0000313" key="2">
    <source>
        <dbReference type="Proteomes" id="UP000184386"/>
    </source>
</evidence>
<keyword evidence="2" id="KW-1185">Reference proteome</keyword>